<evidence type="ECO:0000256" key="1">
    <source>
        <dbReference type="SAM" id="MobiDB-lite"/>
    </source>
</evidence>
<dbReference type="PATRIC" id="fig|1227456.3.peg.2139"/>
<name>M0N3P3_9EURY</name>
<dbReference type="Proteomes" id="UP000011625">
    <property type="component" value="Unassembled WGS sequence"/>
</dbReference>
<dbReference type="InterPro" id="IPR052698">
    <property type="entry name" value="MoCofactor_Util/Proc"/>
</dbReference>
<dbReference type="STRING" id="1227456.C450_10578"/>
<dbReference type="Pfam" id="PF13478">
    <property type="entry name" value="XdhC_C"/>
    <property type="match status" value="1"/>
</dbReference>
<evidence type="ECO:0000313" key="5">
    <source>
        <dbReference type="Proteomes" id="UP000011625"/>
    </source>
</evidence>
<gene>
    <name evidence="4" type="ORF">C450_10578</name>
</gene>
<organism evidence="4 5">
    <name type="scientific">Halococcus salifodinae DSM 8989</name>
    <dbReference type="NCBI Taxonomy" id="1227456"/>
    <lineage>
        <taxon>Archaea</taxon>
        <taxon>Methanobacteriati</taxon>
        <taxon>Methanobacteriota</taxon>
        <taxon>Stenosarchaea group</taxon>
        <taxon>Halobacteria</taxon>
        <taxon>Halobacteriales</taxon>
        <taxon>Halococcaceae</taxon>
        <taxon>Halococcus</taxon>
    </lineage>
</organism>
<evidence type="ECO:0000313" key="4">
    <source>
        <dbReference type="EMBL" id="EMA52537.1"/>
    </source>
</evidence>
<accession>M0N3P3</accession>
<keyword evidence="5" id="KW-1185">Reference proteome</keyword>
<sequence length="382" mass="40500">MTDTNWSVPETEVLSAVGDALAAGREAVLATVIDVEGSAYRRPGAKMVIEDGESAGSVTAGCLEDEVRSIAAEVRAAGEPRVETFDLTGDDGTWGLGMGCNGIITILLESIDESHRPVVERAADGGDVGVVTVVDGDRPRGERGYYTPEDGFAGDLPEWLRAELSEPTAALLDRGEADTLQIDCDEGSAEVFVDGIEAPPHLVVFGSGPDVGPVVDLAKRAEFRVTVVGFRGAQATADQFPAADAVLASSPASVESVVAFDPDTYTVVMTHNFVDDRIVLEALLDTPVPYIGLMGPEERFEELLDAFAEDGATLPEDAFDRIYTPIGLDLGGDSPYRIAYSIVGELLAVANDRTPQHLSEREGPIHDRITADPETADRTAPE</sequence>
<dbReference type="PANTHER" id="PTHR30388:SF6">
    <property type="entry name" value="XANTHINE DEHYDROGENASE SUBUNIT A-RELATED"/>
    <property type="match status" value="1"/>
</dbReference>
<dbReference type="RefSeq" id="WP_005043238.1">
    <property type="nucleotide sequence ID" value="NZ_AOME01000054.1"/>
</dbReference>
<dbReference type="OrthoDB" id="33067at2157"/>
<dbReference type="EMBL" id="AOME01000054">
    <property type="protein sequence ID" value="EMA52537.1"/>
    <property type="molecule type" value="Genomic_DNA"/>
</dbReference>
<feature type="domain" description="XdhC Rossmann" evidence="3">
    <location>
        <begin position="202"/>
        <end position="346"/>
    </location>
</feature>
<evidence type="ECO:0000259" key="3">
    <source>
        <dbReference type="Pfam" id="PF13478"/>
    </source>
</evidence>
<feature type="domain" description="XdhC- CoxI" evidence="2">
    <location>
        <begin position="21"/>
        <end position="86"/>
    </location>
</feature>
<proteinExistence type="predicted"/>
<dbReference type="PANTHER" id="PTHR30388">
    <property type="entry name" value="ALDEHYDE OXIDOREDUCTASE MOLYBDENUM COFACTOR ASSEMBLY PROTEIN"/>
    <property type="match status" value="1"/>
</dbReference>
<evidence type="ECO:0000259" key="2">
    <source>
        <dbReference type="Pfam" id="PF02625"/>
    </source>
</evidence>
<dbReference type="Pfam" id="PF02625">
    <property type="entry name" value="XdhC_CoxI"/>
    <property type="match status" value="1"/>
</dbReference>
<comment type="caution">
    <text evidence="4">The sequence shown here is derived from an EMBL/GenBank/DDBJ whole genome shotgun (WGS) entry which is preliminary data.</text>
</comment>
<dbReference type="Gene3D" id="3.40.50.720">
    <property type="entry name" value="NAD(P)-binding Rossmann-like Domain"/>
    <property type="match status" value="1"/>
</dbReference>
<protein>
    <submittedName>
        <fullName evidence="4">Xanthine and Co dehydrogenase maturation factor</fullName>
    </submittedName>
</protein>
<feature type="region of interest" description="Disordered" evidence="1">
    <location>
        <begin position="354"/>
        <end position="382"/>
    </location>
</feature>
<reference evidence="4 5" key="1">
    <citation type="journal article" date="2014" name="PLoS Genet.">
        <title>Phylogenetically driven sequencing of extremely halophilic archaea reveals strategies for static and dynamic osmo-response.</title>
        <authorList>
            <person name="Becker E.A."/>
            <person name="Seitzer P.M."/>
            <person name="Tritt A."/>
            <person name="Larsen D."/>
            <person name="Krusor M."/>
            <person name="Yao A.I."/>
            <person name="Wu D."/>
            <person name="Madern D."/>
            <person name="Eisen J.A."/>
            <person name="Darling A.E."/>
            <person name="Facciotti M.T."/>
        </authorList>
    </citation>
    <scope>NUCLEOTIDE SEQUENCE [LARGE SCALE GENOMIC DNA]</scope>
    <source>
        <strain evidence="4 5">DSM 8989</strain>
    </source>
</reference>
<dbReference type="InterPro" id="IPR003777">
    <property type="entry name" value="XdhC_CoxI"/>
</dbReference>
<dbReference type="InterPro" id="IPR027051">
    <property type="entry name" value="XdhC_Rossmann_dom"/>
</dbReference>
<dbReference type="AlphaFoldDB" id="M0N3P3"/>